<keyword evidence="2" id="KW-1185">Reference proteome</keyword>
<gene>
    <name evidence="1" type="ORF">PLEPLA_LOCUS13651</name>
</gene>
<dbReference type="EMBL" id="CADEAL010000828">
    <property type="protein sequence ID" value="CAB1425718.1"/>
    <property type="molecule type" value="Genomic_DNA"/>
</dbReference>
<proteinExistence type="predicted"/>
<protein>
    <submittedName>
        <fullName evidence="1">Uncharacterized protein</fullName>
    </submittedName>
</protein>
<sequence length="138" mass="14390">ALPDLVITGTQGSSMPGVRSICKGGSLPEASVGVAAQEADSRQQSLLLYRLPWEDENVGNNVLTAQLPLRRLESPEGPGGARGAGLNLATQQSTHEVGLESPVRLGQTIAGETSMKKKEPFGINLLFLAAGTNLDALD</sequence>
<feature type="non-terminal residue" evidence="1">
    <location>
        <position position="1"/>
    </location>
</feature>
<accession>A0A9N7YHD0</accession>
<evidence type="ECO:0000313" key="2">
    <source>
        <dbReference type="Proteomes" id="UP001153269"/>
    </source>
</evidence>
<name>A0A9N7YHD0_PLEPL</name>
<dbReference type="Proteomes" id="UP001153269">
    <property type="component" value="Unassembled WGS sequence"/>
</dbReference>
<reference evidence="1" key="1">
    <citation type="submission" date="2020-03" db="EMBL/GenBank/DDBJ databases">
        <authorList>
            <person name="Weist P."/>
        </authorList>
    </citation>
    <scope>NUCLEOTIDE SEQUENCE</scope>
</reference>
<comment type="caution">
    <text evidence="1">The sequence shown here is derived from an EMBL/GenBank/DDBJ whole genome shotgun (WGS) entry which is preliminary data.</text>
</comment>
<dbReference type="AlphaFoldDB" id="A0A9N7YHD0"/>
<evidence type="ECO:0000313" key="1">
    <source>
        <dbReference type="EMBL" id="CAB1425718.1"/>
    </source>
</evidence>
<organism evidence="1 2">
    <name type="scientific">Pleuronectes platessa</name>
    <name type="common">European plaice</name>
    <dbReference type="NCBI Taxonomy" id="8262"/>
    <lineage>
        <taxon>Eukaryota</taxon>
        <taxon>Metazoa</taxon>
        <taxon>Chordata</taxon>
        <taxon>Craniata</taxon>
        <taxon>Vertebrata</taxon>
        <taxon>Euteleostomi</taxon>
        <taxon>Actinopterygii</taxon>
        <taxon>Neopterygii</taxon>
        <taxon>Teleostei</taxon>
        <taxon>Neoteleostei</taxon>
        <taxon>Acanthomorphata</taxon>
        <taxon>Carangaria</taxon>
        <taxon>Pleuronectiformes</taxon>
        <taxon>Pleuronectoidei</taxon>
        <taxon>Pleuronectidae</taxon>
        <taxon>Pleuronectes</taxon>
    </lineage>
</organism>